<keyword evidence="4" id="KW-1185">Reference proteome</keyword>
<evidence type="ECO:0000256" key="2">
    <source>
        <dbReference type="SAM" id="MobiDB-lite"/>
    </source>
</evidence>
<gene>
    <name evidence="3" type="ORF">WJX81_007912</name>
</gene>
<proteinExistence type="inferred from homology"/>
<dbReference type="Proteomes" id="UP001445335">
    <property type="component" value="Unassembled WGS sequence"/>
</dbReference>
<evidence type="ECO:0000313" key="3">
    <source>
        <dbReference type="EMBL" id="KAK9838192.1"/>
    </source>
</evidence>
<dbReference type="AlphaFoldDB" id="A0AAW1RX71"/>
<name>A0AAW1RX71_9CHLO</name>
<reference evidence="3 4" key="1">
    <citation type="journal article" date="2024" name="Nat. Commun.">
        <title>Phylogenomics reveals the evolutionary origins of lichenization in chlorophyte algae.</title>
        <authorList>
            <person name="Puginier C."/>
            <person name="Libourel C."/>
            <person name="Otte J."/>
            <person name="Skaloud P."/>
            <person name="Haon M."/>
            <person name="Grisel S."/>
            <person name="Petersen M."/>
            <person name="Berrin J.G."/>
            <person name="Delaux P.M."/>
            <person name="Dal Grande F."/>
            <person name="Keller J."/>
        </authorList>
    </citation>
    <scope>NUCLEOTIDE SEQUENCE [LARGE SCALE GENOMIC DNA]</scope>
    <source>
        <strain evidence="3 4">SAG 245.80</strain>
    </source>
</reference>
<comment type="similarity">
    <text evidence="1">Belongs to the senescence regulator S40 family.</text>
</comment>
<evidence type="ECO:0000313" key="4">
    <source>
        <dbReference type="Proteomes" id="UP001445335"/>
    </source>
</evidence>
<dbReference type="Pfam" id="PF04520">
    <property type="entry name" value="Senescence_reg"/>
    <property type="match status" value="1"/>
</dbReference>
<evidence type="ECO:0000256" key="1">
    <source>
        <dbReference type="ARBA" id="ARBA00034773"/>
    </source>
</evidence>
<sequence>MELEEADVWEEHPSDSAAASGVLEAEASEQKSGLLHGLAGSAGLVGSAASGGVGGLGAVGATAPAAAAIYISARRFSGVSAGSSGGDDRGAAATRDAADAARASANLMGSSMPINIPMMGRGAASERAAGAAAAGRAATFVPPHLLEQQQEAGSGQGGMLLSGVSPSASLKRDKLLQRNAILRRTGFIEAGGSPLLPEILDPIREGRPLVLQGGELSRAMGGGSIGRMTGRRVASSLSQALVADASPRS</sequence>
<comment type="caution">
    <text evidence="3">The sequence shown here is derived from an EMBL/GenBank/DDBJ whole genome shotgun (WGS) entry which is preliminary data.</text>
</comment>
<dbReference type="GO" id="GO:0010150">
    <property type="term" value="P:leaf senescence"/>
    <property type="evidence" value="ECO:0007669"/>
    <property type="project" value="UniProtKB-ARBA"/>
</dbReference>
<organism evidence="3 4">
    <name type="scientific">Elliptochloris bilobata</name>
    <dbReference type="NCBI Taxonomy" id="381761"/>
    <lineage>
        <taxon>Eukaryota</taxon>
        <taxon>Viridiplantae</taxon>
        <taxon>Chlorophyta</taxon>
        <taxon>core chlorophytes</taxon>
        <taxon>Trebouxiophyceae</taxon>
        <taxon>Trebouxiophyceae incertae sedis</taxon>
        <taxon>Elliptochloris clade</taxon>
        <taxon>Elliptochloris</taxon>
    </lineage>
</organism>
<dbReference type="InterPro" id="IPR007608">
    <property type="entry name" value="Senescence_reg_S40"/>
</dbReference>
<feature type="region of interest" description="Disordered" evidence="2">
    <location>
        <begin position="1"/>
        <end position="25"/>
    </location>
</feature>
<protein>
    <submittedName>
        <fullName evidence="3">Uncharacterized protein</fullName>
    </submittedName>
</protein>
<accession>A0AAW1RX71</accession>
<dbReference type="EMBL" id="JALJOU010000020">
    <property type="protein sequence ID" value="KAK9838192.1"/>
    <property type="molecule type" value="Genomic_DNA"/>
</dbReference>